<comment type="similarity">
    <text evidence="2">Belongs to the BMP lipoprotein family.</text>
</comment>
<evidence type="ECO:0000256" key="3">
    <source>
        <dbReference type="ARBA" id="ARBA00022475"/>
    </source>
</evidence>
<dbReference type="Gene3D" id="3.40.50.2300">
    <property type="match status" value="2"/>
</dbReference>
<dbReference type="InterPro" id="IPR003760">
    <property type="entry name" value="PnrA-like"/>
</dbReference>
<dbReference type="CDD" id="cd06354">
    <property type="entry name" value="PBP1_PrnA-like"/>
    <property type="match status" value="1"/>
</dbReference>
<feature type="chain" id="PRO_5045290168" evidence="7">
    <location>
        <begin position="25"/>
        <end position="328"/>
    </location>
</feature>
<evidence type="ECO:0000256" key="1">
    <source>
        <dbReference type="ARBA" id="ARBA00004193"/>
    </source>
</evidence>
<evidence type="ECO:0000256" key="5">
    <source>
        <dbReference type="ARBA" id="ARBA00023136"/>
    </source>
</evidence>
<reference evidence="9" key="1">
    <citation type="submission" date="2023-06" db="EMBL/GenBank/DDBJ databases">
        <title>Draft Genome Sequences of Representative Paenibacillus Polymyxa, Bacillus cereus, Fictibacillus sp., and Brevibacillus agri Strains Isolated from Amazonian Dark Earth.</title>
        <authorList>
            <person name="Pellegrinetti T.A."/>
            <person name="Cunha I.C.M."/>
            <person name="Chaves M.G."/>
            <person name="Freitas A.S."/>
            <person name="Silva A.V.R."/>
            <person name="Tsai S.M."/>
            <person name="Mendes L.W."/>
        </authorList>
    </citation>
    <scope>NUCLEOTIDE SEQUENCE</scope>
    <source>
        <strain evidence="9">CENA-BCM004</strain>
    </source>
</reference>
<sequence>MKQYTVILFIAAALLLSLNGCSTAKEPAFAAKKRVKIGIMLSDAGLGDQSFSDAGFAGLEKARDEEDIVFNYRELKSSESYEAGIQSLVKEGNDLVIGLGFAMQKDLEKVAQKYPKQKFLLIDSQSKLSNVYSVTFKEEEGSYLVGAIAGMKTKSNVAGFIGGVDVPLIRKFEKGYIQGIRAVNPKAKVISEFAGTFDDDKLGEQMAKRMITKRADYIYPPAGFTGVGALLETQKAGVYAFGVDTDQYYLAEKAVATSMVKKVDVAIYQAAKEMAKTGQLREKDSVLGIKEGGIDIAPVRVIQLNAKQQARLNELKEGISQGTIHIQL</sequence>
<proteinExistence type="inferred from homology"/>
<dbReference type="EMBL" id="JAUHLN010000001">
    <property type="protein sequence ID" value="MDN4071949.1"/>
    <property type="molecule type" value="Genomic_DNA"/>
</dbReference>
<keyword evidence="5" id="KW-0472">Membrane</keyword>
<evidence type="ECO:0000256" key="4">
    <source>
        <dbReference type="ARBA" id="ARBA00022729"/>
    </source>
</evidence>
<evidence type="ECO:0000256" key="6">
    <source>
        <dbReference type="ARBA" id="ARBA00023288"/>
    </source>
</evidence>
<dbReference type="SUPFAM" id="SSF53822">
    <property type="entry name" value="Periplasmic binding protein-like I"/>
    <property type="match status" value="1"/>
</dbReference>
<protein>
    <submittedName>
        <fullName evidence="9">BMP family ABC transporter substrate-binding protein</fullName>
    </submittedName>
</protein>
<accession>A0ABT8E209</accession>
<dbReference type="PANTHER" id="PTHR34296:SF2">
    <property type="entry name" value="ABC TRANSPORTER GUANOSINE-BINDING PROTEIN NUPN"/>
    <property type="match status" value="1"/>
</dbReference>
<dbReference type="Pfam" id="PF02608">
    <property type="entry name" value="Bmp"/>
    <property type="match status" value="1"/>
</dbReference>
<gene>
    <name evidence="9" type="ORF">QYF49_02745</name>
</gene>
<evidence type="ECO:0000256" key="7">
    <source>
        <dbReference type="SAM" id="SignalP"/>
    </source>
</evidence>
<feature type="signal peptide" evidence="7">
    <location>
        <begin position="1"/>
        <end position="24"/>
    </location>
</feature>
<feature type="domain" description="ABC transporter substrate-binding protein PnrA-like" evidence="8">
    <location>
        <begin position="40"/>
        <end position="319"/>
    </location>
</feature>
<keyword evidence="6" id="KW-0449">Lipoprotein</keyword>
<keyword evidence="10" id="KW-1185">Reference proteome</keyword>
<dbReference type="InterPro" id="IPR050957">
    <property type="entry name" value="BMP_lipoprotein"/>
</dbReference>
<keyword evidence="4 7" id="KW-0732">Signal</keyword>
<dbReference type="RefSeq" id="WP_290398097.1">
    <property type="nucleotide sequence ID" value="NZ_JAUHLN010000001.1"/>
</dbReference>
<comment type="subcellular location">
    <subcellularLocation>
        <location evidence="1">Cell membrane</location>
        <topology evidence="1">Lipid-anchor</topology>
    </subcellularLocation>
</comment>
<evidence type="ECO:0000313" key="10">
    <source>
        <dbReference type="Proteomes" id="UP001168694"/>
    </source>
</evidence>
<organism evidence="9 10">
    <name type="scientific">Fictibacillus terranigra</name>
    <dbReference type="NCBI Taxonomy" id="3058424"/>
    <lineage>
        <taxon>Bacteria</taxon>
        <taxon>Bacillati</taxon>
        <taxon>Bacillota</taxon>
        <taxon>Bacilli</taxon>
        <taxon>Bacillales</taxon>
        <taxon>Fictibacillaceae</taxon>
        <taxon>Fictibacillus</taxon>
    </lineage>
</organism>
<dbReference type="Proteomes" id="UP001168694">
    <property type="component" value="Unassembled WGS sequence"/>
</dbReference>
<keyword evidence="3" id="KW-1003">Cell membrane</keyword>
<evidence type="ECO:0000256" key="2">
    <source>
        <dbReference type="ARBA" id="ARBA00008610"/>
    </source>
</evidence>
<evidence type="ECO:0000259" key="8">
    <source>
        <dbReference type="Pfam" id="PF02608"/>
    </source>
</evidence>
<evidence type="ECO:0000313" key="9">
    <source>
        <dbReference type="EMBL" id="MDN4071949.1"/>
    </source>
</evidence>
<dbReference type="PANTHER" id="PTHR34296">
    <property type="entry name" value="TRANSCRIPTIONAL ACTIVATOR PROTEIN MED"/>
    <property type="match status" value="1"/>
</dbReference>
<dbReference type="InterPro" id="IPR028082">
    <property type="entry name" value="Peripla_BP_I"/>
</dbReference>
<comment type="caution">
    <text evidence="9">The sequence shown here is derived from an EMBL/GenBank/DDBJ whole genome shotgun (WGS) entry which is preliminary data.</text>
</comment>
<name>A0ABT8E209_9BACL</name>